<evidence type="ECO:0000313" key="3">
    <source>
        <dbReference type="Proteomes" id="UP000574769"/>
    </source>
</evidence>
<comment type="caution">
    <text evidence="2">The sequence shown here is derived from an EMBL/GenBank/DDBJ whole genome shotgun (WGS) entry which is preliminary data.</text>
</comment>
<evidence type="ECO:0008006" key="4">
    <source>
        <dbReference type="Google" id="ProtNLM"/>
    </source>
</evidence>
<keyword evidence="3" id="KW-1185">Reference proteome</keyword>
<dbReference type="Proteomes" id="UP000574769">
    <property type="component" value="Unassembled WGS sequence"/>
</dbReference>
<reference evidence="2 3" key="1">
    <citation type="submission" date="2020-08" db="EMBL/GenBank/DDBJ databases">
        <title>Genomic Encyclopedia of Type Strains, Phase IV (KMG-IV): sequencing the most valuable type-strain genomes for metagenomic binning, comparative biology and taxonomic classification.</title>
        <authorList>
            <person name="Goeker M."/>
        </authorList>
    </citation>
    <scope>NUCLEOTIDE SEQUENCE [LARGE SCALE GENOMIC DNA]</scope>
    <source>
        <strain evidence="2 3">DSM 15867</strain>
    </source>
</reference>
<dbReference type="EMBL" id="JACHNY010000006">
    <property type="protein sequence ID" value="MBB4618782.1"/>
    <property type="molecule type" value="Genomic_DNA"/>
</dbReference>
<dbReference type="Pfam" id="PF02643">
    <property type="entry name" value="DUF192"/>
    <property type="match status" value="1"/>
</dbReference>
<evidence type="ECO:0000256" key="1">
    <source>
        <dbReference type="SAM" id="SignalP"/>
    </source>
</evidence>
<name>A0A7W7EYL0_9SPHN</name>
<dbReference type="AlphaFoldDB" id="A0A7W7EYL0"/>
<dbReference type="InterPro" id="IPR003795">
    <property type="entry name" value="DUF192"/>
</dbReference>
<protein>
    <recommendedName>
        <fullName evidence="4">DUF192 domain-containing protein</fullName>
    </recommendedName>
</protein>
<accession>A0A7W7EYL0</accession>
<sequence>MIRPRRHPRHVGLALAAALLGPSACRGTTGAQEAGAQEDATLATIPVTITGSGGRHVFRAELARTAAQQEQGLMYRTGLGPDFAMLFSPYPPDGGPPVPTSFWMKNTPSSLDIVFIRPDGTIARIAENTVPLSEAPISSGEPVAAVLEVRGGRMGELGLGEGDRVEWTLPASAHAGG</sequence>
<dbReference type="PANTHER" id="PTHR37953:SF1">
    <property type="entry name" value="UPF0127 PROTEIN MJ1496"/>
    <property type="match status" value="1"/>
</dbReference>
<dbReference type="Gene3D" id="2.60.120.1140">
    <property type="entry name" value="Protein of unknown function DUF192"/>
    <property type="match status" value="1"/>
</dbReference>
<organism evidence="2 3">
    <name type="scientific">Sphingomonas abaci</name>
    <dbReference type="NCBI Taxonomy" id="237611"/>
    <lineage>
        <taxon>Bacteria</taxon>
        <taxon>Pseudomonadati</taxon>
        <taxon>Pseudomonadota</taxon>
        <taxon>Alphaproteobacteria</taxon>
        <taxon>Sphingomonadales</taxon>
        <taxon>Sphingomonadaceae</taxon>
        <taxon>Sphingomonas</taxon>
    </lineage>
</organism>
<evidence type="ECO:0000313" key="2">
    <source>
        <dbReference type="EMBL" id="MBB4618782.1"/>
    </source>
</evidence>
<dbReference type="PANTHER" id="PTHR37953">
    <property type="entry name" value="UPF0127 PROTEIN MJ1496"/>
    <property type="match status" value="1"/>
</dbReference>
<feature type="signal peptide" evidence="1">
    <location>
        <begin position="1"/>
        <end position="26"/>
    </location>
</feature>
<proteinExistence type="predicted"/>
<feature type="chain" id="PRO_5030590446" description="DUF192 domain-containing protein" evidence="1">
    <location>
        <begin position="27"/>
        <end position="177"/>
    </location>
</feature>
<dbReference type="InterPro" id="IPR038695">
    <property type="entry name" value="Saro_0823-like_sf"/>
</dbReference>
<gene>
    <name evidence="2" type="ORF">GGQ96_002928</name>
</gene>
<keyword evidence="1" id="KW-0732">Signal</keyword>
<dbReference type="RefSeq" id="WP_343059069.1">
    <property type="nucleotide sequence ID" value="NZ_JACHNY010000006.1"/>
</dbReference>